<proteinExistence type="predicted"/>
<evidence type="ECO:0000313" key="1">
    <source>
        <dbReference type="EMBL" id="GGH68572.1"/>
    </source>
</evidence>
<name>A0ABQ1ZKD3_9BACL</name>
<evidence type="ECO:0000313" key="2">
    <source>
        <dbReference type="Proteomes" id="UP000652153"/>
    </source>
</evidence>
<protein>
    <submittedName>
        <fullName evidence="1">Uncharacterized protein</fullName>
    </submittedName>
</protein>
<keyword evidence="2" id="KW-1185">Reference proteome</keyword>
<accession>A0ABQ1ZKD3</accession>
<dbReference type="EMBL" id="BMFU01000012">
    <property type="protein sequence ID" value="GGH68572.1"/>
    <property type="molecule type" value="Genomic_DNA"/>
</dbReference>
<reference evidence="2" key="1">
    <citation type="journal article" date="2019" name="Int. J. Syst. Evol. Microbiol.">
        <title>The Global Catalogue of Microorganisms (GCM) 10K type strain sequencing project: providing services to taxonomists for standard genome sequencing and annotation.</title>
        <authorList>
            <consortium name="The Broad Institute Genomics Platform"/>
            <consortium name="The Broad Institute Genome Sequencing Center for Infectious Disease"/>
            <person name="Wu L."/>
            <person name="Ma J."/>
        </authorList>
    </citation>
    <scope>NUCLEOTIDE SEQUENCE [LARGE SCALE GENOMIC DNA]</scope>
    <source>
        <strain evidence="2">CGMCC 1.12770</strain>
    </source>
</reference>
<sequence length="126" mass="13415">MYIYAIDSTNGSEITDVSGPIQVLTSTVMSNEDLAGTSTTKQFNIPAGYGYVQVTFRNTGSKQFTFTINQGSAAGAMQMSGTVPADGEEYEFSNDEAWSTGEFYISTSSAQGMSGTLDVHLGTLNF</sequence>
<comment type="caution">
    <text evidence="1">The sequence shown here is derived from an EMBL/GenBank/DDBJ whole genome shotgun (WGS) entry which is preliminary data.</text>
</comment>
<organism evidence="1 2">
    <name type="scientific">Paenibacillus silvae</name>
    <dbReference type="NCBI Taxonomy" id="1325358"/>
    <lineage>
        <taxon>Bacteria</taxon>
        <taxon>Bacillati</taxon>
        <taxon>Bacillota</taxon>
        <taxon>Bacilli</taxon>
        <taxon>Bacillales</taxon>
        <taxon>Paenibacillaceae</taxon>
        <taxon>Paenibacillus</taxon>
    </lineage>
</organism>
<dbReference type="Proteomes" id="UP000652153">
    <property type="component" value="Unassembled WGS sequence"/>
</dbReference>
<gene>
    <name evidence="1" type="ORF">GCM10008014_51120</name>
</gene>